<dbReference type="GO" id="GO:0007160">
    <property type="term" value="P:cell-matrix adhesion"/>
    <property type="evidence" value="ECO:0007669"/>
    <property type="project" value="InterPro"/>
</dbReference>
<evidence type="ECO:0000313" key="2">
    <source>
        <dbReference type="EMBL" id="OWF40986.1"/>
    </source>
</evidence>
<dbReference type="OrthoDB" id="10374595at2759"/>
<comment type="caution">
    <text evidence="2">The sequence shown here is derived from an EMBL/GenBank/DDBJ whole genome shotgun (WGS) entry which is preliminary data.</text>
</comment>
<dbReference type="Pfam" id="PF00811">
    <property type="entry name" value="Ependymin"/>
    <property type="match status" value="1"/>
</dbReference>
<feature type="signal peptide" evidence="1">
    <location>
        <begin position="1"/>
        <end position="21"/>
    </location>
</feature>
<evidence type="ECO:0008006" key="4">
    <source>
        <dbReference type="Google" id="ProtNLM"/>
    </source>
</evidence>
<dbReference type="GO" id="GO:0005509">
    <property type="term" value="F:calcium ion binding"/>
    <property type="evidence" value="ECO:0007669"/>
    <property type="project" value="InterPro"/>
</dbReference>
<sequence length="203" mass="22323">MAISIVLMCLVPVLVYGSGYAFTPPHCCPPRQFSATVSKTGGTLNIAEGPESFDETIQIYVDHDAGMQRTFNTGVNPNGTTFPYSIITNYTTTTNYFLKDEDHHCQSYGSFPETFLCVPKEGEYIGRRVIGSHDNNFSIDVWKVKPGQTADTMSFTSDGCLPFVRTLTDLSSTKPSQSIFTYSNVNTGVPDGIFNLPTSCQQH</sequence>
<organism evidence="2 3">
    <name type="scientific">Mizuhopecten yessoensis</name>
    <name type="common">Japanese scallop</name>
    <name type="synonym">Patinopecten yessoensis</name>
    <dbReference type="NCBI Taxonomy" id="6573"/>
    <lineage>
        <taxon>Eukaryota</taxon>
        <taxon>Metazoa</taxon>
        <taxon>Spiralia</taxon>
        <taxon>Lophotrochozoa</taxon>
        <taxon>Mollusca</taxon>
        <taxon>Bivalvia</taxon>
        <taxon>Autobranchia</taxon>
        <taxon>Pteriomorphia</taxon>
        <taxon>Pectinida</taxon>
        <taxon>Pectinoidea</taxon>
        <taxon>Pectinidae</taxon>
        <taxon>Mizuhopecten</taxon>
    </lineage>
</organism>
<protein>
    <recommendedName>
        <fullName evidence="4">Ependymin-related protein 1</fullName>
    </recommendedName>
</protein>
<proteinExistence type="predicted"/>
<accession>A0A210PWZ7</accession>
<evidence type="ECO:0000313" key="3">
    <source>
        <dbReference type="Proteomes" id="UP000242188"/>
    </source>
</evidence>
<dbReference type="GO" id="GO:0005576">
    <property type="term" value="C:extracellular region"/>
    <property type="evidence" value="ECO:0007669"/>
    <property type="project" value="InterPro"/>
</dbReference>
<dbReference type="GO" id="GO:0005764">
    <property type="term" value="C:lysosome"/>
    <property type="evidence" value="ECO:0007669"/>
    <property type="project" value="TreeGrafter"/>
</dbReference>
<gene>
    <name evidence="2" type="ORF">KP79_PYT16014</name>
</gene>
<reference evidence="2 3" key="1">
    <citation type="journal article" date="2017" name="Nat. Ecol. Evol.">
        <title>Scallop genome provides insights into evolution of bilaterian karyotype and development.</title>
        <authorList>
            <person name="Wang S."/>
            <person name="Zhang J."/>
            <person name="Jiao W."/>
            <person name="Li J."/>
            <person name="Xun X."/>
            <person name="Sun Y."/>
            <person name="Guo X."/>
            <person name="Huan P."/>
            <person name="Dong B."/>
            <person name="Zhang L."/>
            <person name="Hu X."/>
            <person name="Sun X."/>
            <person name="Wang J."/>
            <person name="Zhao C."/>
            <person name="Wang Y."/>
            <person name="Wang D."/>
            <person name="Huang X."/>
            <person name="Wang R."/>
            <person name="Lv J."/>
            <person name="Li Y."/>
            <person name="Zhang Z."/>
            <person name="Liu B."/>
            <person name="Lu W."/>
            <person name="Hui Y."/>
            <person name="Liang J."/>
            <person name="Zhou Z."/>
            <person name="Hou R."/>
            <person name="Li X."/>
            <person name="Liu Y."/>
            <person name="Li H."/>
            <person name="Ning X."/>
            <person name="Lin Y."/>
            <person name="Zhao L."/>
            <person name="Xing Q."/>
            <person name="Dou J."/>
            <person name="Li Y."/>
            <person name="Mao J."/>
            <person name="Guo H."/>
            <person name="Dou H."/>
            <person name="Li T."/>
            <person name="Mu C."/>
            <person name="Jiang W."/>
            <person name="Fu Q."/>
            <person name="Fu X."/>
            <person name="Miao Y."/>
            <person name="Liu J."/>
            <person name="Yu Q."/>
            <person name="Li R."/>
            <person name="Liao H."/>
            <person name="Li X."/>
            <person name="Kong Y."/>
            <person name="Jiang Z."/>
            <person name="Chourrout D."/>
            <person name="Li R."/>
            <person name="Bao Z."/>
        </authorList>
    </citation>
    <scope>NUCLEOTIDE SEQUENCE [LARGE SCALE GENOMIC DNA]</scope>
    <source>
        <strain evidence="2 3">PY_sf001</strain>
    </source>
</reference>
<feature type="chain" id="PRO_5012397230" description="Ependymin-related protein 1" evidence="1">
    <location>
        <begin position="22"/>
        <end position="203"/>
    </location>
</feature>
<dbReference type="AlphaFoldDB" id="A0A210PWZ7"/>
<keyword evidence="1" id="KW-0732">Signal</keyword>
<dbReference type="Proteomes" id="UP000242188">
    <property type="component" value="Unassembled WGS sequence"/>
</dbReference>
<dbReference type="PANTHER" id="PTHR10697:SF13">
    <property type="entry name" value="RICIN B LECTIN DOMAIN-CONTAINING PROTEIN"/>
    <property type="match status" value="1"/>
</dbReference>
<name>A0A210PWZ7_MIZYE</name>
<dbReference type="PANTHER" id="PTHR10697">
    <property type="entry name" value="MAMMALIAN EPENDYMIN-RELATED PROTEIN 1"/>
    <property type="match status" value="1"/>
</dbReference>
<evidence type="ECO:0000256" key="1">
    <source>
        <dbReference type="SAM" id="SignalP"/>
    </source>
</evidence>
<dbReference type="EMBL" id="NEDP02005434">
    <property type="protein sequence ID" value="OWF40986.1"/>
    <property type="molecule type" value="Genomic_DNA"/>
</dbReference>
<keyword evidence="3" id="KW-1185">Reference proteome</keyword>
<dbReference type="InterPro" id="IPR001299">
    <property type="entry name" value="Ependymin"/>
</dbReference>